<dbReference type="AlphaFoldDB" id="A0A0P0DEL7"/>
<name>A0A0P0DEL7_9FLAO</name>
<evidence type="ECO:0000313" key="2">
    <source>
        <dbReference type="EMBL" id="ALJ06497.1"/>
    </source>
</evidence>
<proteinExistence type="predicted"/>
<dbReference type="Proteomes" id="UP000057981">
    <property type="component" value="Chromosome"/>
</dbReference>
<protein>
    <recommendedName>
        <fullName evidence="4">PKD-like family protein</fullName>
    </recommendedName>
</protein>
<keyword evidence="3" id="KW-1185">Reference proteome</keyword>
<dbReference type="KEGG" id="ahz:APS56_15740"/>
<dbReference type="EMBL" id="CP012898">
    <property type="protein sequence ID" value="ALJ06497.1"/>
    <property type="molecule type" value="Genomic_DNA"/>
</dbReference>
<organism evidence="2 3">
    <name type="scientific">Pseudalgibacter alginicilyticus</name>
    <dbReference type="NCBI Taxonomy" id="1736674"/>
    <lineage>
        <taxon>Bacteria</taxon>
        <taxon>Pseudomonadati</taxon>
        <taxon>Bacteroidota</taxon>
        <taxon>Flavobacteriia</taxon>
        <taxon>Flavobacteriales</taxon>
        <taxon>Flavobacteriaceae</taxon>
        <taxon>Pseudalgibacter</taxon>
    </lineage>
</organism>
<accession>A0A0P0DEL7</accession>
<dbReference type="Pfam" id="PF16407">
    <property type="entry name" value="PKD_2"/>
    <property type="match status" value="1"/>
</dbReference>
<dbReference type="OrthoDB" id="1094435at2"/>
<evidence type="ECO:0000256" key="1">
    <source>
        <dbReference type="SAM" id="SignalP"/>
    </source>
</evidence>
<feature type="signal peptide" evidence="1">
    <location>
        <begin position="1"/>
        <end position="21"/>
    </location>
</feature>
<evidence type="ECO:0000313" key="3">
    <source>
        <dbReference type="Proteomes" id="UP000057981"/>
    </source>
</evidence>
<sequence>MKNILKILVLLLFVIVTHSCYEDTSTLDVNTIQGVEIDTTGMSSISVYQFDNLVLEPNLNYGGLSESQLAYEWKINIEPNDTIYQVLSEVRNLDSEIAFPPTFPGYTHQLVYTVTDLDTDIDYIMSWPVTVLNNIGEGIVIAETFDGSTTDISHIMSADVTTDFTGESIKYQIYSKINGTTIPGITKQLKYYQIYGKNAVLGITDDLIYKIDPLDFTLAGTNDDLFYVAKSNYIPQALGQVYQGSLFINNGSLTSTYFGASQKFGVSFSSDYEVPSIIASNPLYGPDIVINFYDEVNDQFVYQTSISSFGDTNMYPIPASVDGAFNPASLPNKVNMAAIASTSGEFRYVLKDEVTGDVGLYLFDGGGYEYPTGIPPSPLAFHDLTSAPDISEAKSFVFLDDQKVLYYATSTKIYAVIYATSTPVVQERYTFDAGEELSIMQVYQQADYPSRSSGDYLPLNNKALLVATYDGTEGRVHLLPFINAGVGNIDTPNIKTFSGFNRITAMGTQL</sequence>
<dbReference type="RefSeq" id="WP_054730599.1">
    <property type="nucleotide sequence ID" value="NZ_CP012898.1"/>
</dbReference>
<dbReference type="STRING" id="1736674.APS56_15740"/>
<keyword evidence="1" id="KW-0732">Signal</keyword>
<gene>
    <name evidence="2" type="ORF">APS56_15740</name>
</gene>
<dbReference type="InterPro" id="IPR032183">
    <property type="entry name" value="PKD-like"/>
</dbReference>
<reference evidence="2 3" key="1">
    <citation type="submission" date="2015-10" db="EMBL/GenBank/DDBJ databases">
        <authorList>
            <person name="Gilbert D.G."/>
        </authorList>
    </citation>
    <scope>NUCLEOTIDE SEQUENCE [LARGE SCALE GENOMIC DNA]</scope>
    <source>
        <strain evidence="3">HZ-22</strain>
    </source>
</reference>
<feature type="chain" id="PRO_5006043671" description="PKD-like family protein" evidence="1">
    <location>
        <begin position="22"/>
        <end position="510"/>
    </location>
</feature>
<evidence type="ECO:0008006" key="4">
    <source>
        <dbReference type="Google" id="ProtNLM"/>
    </source>
</evidence>